<evidence type="ECO:0000313" key="5">
    <source>
        <dbReference type="EMBL" id="MFH6983006.1"/>
    </source>
</evidence>
<proteinExistence type="predicted"/>
<accession>A0ABW7N620</accession>
<evidence type="ECO:0000256" key="1">
    <source>
        <dbReference type="ARBA" id="ARBA00023015"/>
    </source>
</evidence>
<keyword evidence="3" id="KW-0804">Transcription</keyword>
<keyword evidence="2" id="KW-0238">DNA-binding</keyword>
<gene>
    <name evidence="5" type="ORF">ACHKAR_06130</name>
</gene>
<name>A0ABW7N620_9BACT</name>
<dbReference type="PRINTS" id="PR00778">
    <property type="entry name" value="HTHARSR"/>
</dbReference>
<sequence>MRLKNFSLNYGTQIFKAFGDEARVRIIHLLFKNDELAVSDLEAILDYTQTKTSRHIGYLKNSGLVNATKKDQWVFYSIKDEVYDMVSQIFDFLNKDLQLQRDQEVYNTMNSNRELAINKLAAKDYRK</sequence>
<reference evidence="5 6" key="1">
    <citation type="journal article" date="2013" name="Int. J. Syst. Evol. Microbiol.">
        <title>Marinoscillum luteum sp. nov., isolated from marine sediment.</title>
        <authorList>
            <person name="Cha I.T."/>
            <person name="Park S.J."/>
            <person name="Kim S.J."/>
            <person name="Kim J.G."/>
            <person name="Jung M.Y."/>
            <person name="Shin K.S."/>
            <person name="Kwon K.K."/>
            <person name="Yang S.H."/>
            <person name="Seo Y.S."/>
            <person name="Rhee S.K."/>
        </authorList>
    </citation>
    <scope>NUCLEOTIDE SEQUENCE [LARGE SCALE GENOMIC DNA]</scope>
    <source>
        <strain evidence="5 6">KCTC 23939</strain>
    </source>
</reference>
<dbReference type="InterPro" id="IPR011991">
    <property type="entry name" value="ArsR-like_HTH"/>
</dbReference>
<dbReference type="SMART" id="SM00418">
    <property type="entry name" value="HTH_ARSR"/>
    <property type="match status" value="1"/>
</dbReference>
<feature type="domain" description="HTH arsR-type" evidence="4">
    <location>
        <begin position="3"/>
        <end position="97"/>
    </location>
</feature>
<dbReference type="PANTHER" id="PTHR33154">
    <property type="entry name" value="TRANSCRIPTIONAL REGULATOR, ARSR FAMILY"/>
    <property type="match status" value="1"/>
</dbReference>
<evidence type="ECO:0000256" key="2">
    <source>
        <dbReference type="ARBA" id="ARBA00023125"/>
    </source>
</evidence>
<dbReference type="Proteomes" id="UP001610063">
    <property type="component" value="Unassembled WGS sequence"/>
</dbReference>
<dbReference type="InterPro" id="IPR036390">
    <property type="entry name" value="WH_DNA-bd_sf"/>
</dbReference>
<dbReference type="Pfam" id="PF01022">
    <property type="entry name" value="HTH_5"/>
    <property type="match status" value="1"/>
</dbReference>
<evidence type="ECO:0000313" key="6">
    <source>
        <dbReference type="Proteomes" id="UP001610063"/>
    </source>
</evidence>
<keyword evidence="1" id="KW-0805">Transcription regulation</keyword>
<dbReference type="PANTHER" id="PTHR33154:SF18">
    <property type="entry name" value="ARSENICAL RESISTANCE OPERON REPRESSOR"/>
    <property type="match status" value="1"/>
</dbReference>
<dbReference type="CDD" id="cd00090">
    <property type="entry name" value="HTH_ARSR"/>
    <property type="match status" value="1"/>
</dbReference>
<dbReference type="EMBL" id="JBIPKE010000014">
    <property type="protein sequence ID" value="MFH6983006.1"/>
    <property type="molecule type" value="Genomic_DNA"/>
</dbReference>
<dbReference type="NCBIfam" id="NF033788">
    <property type="entry name" value="HTH_metalloreg"/>
    <property type="match status" value="1"/>
</dbReference>
<comment type="caution">
    <text evidence="5">The sequence shown here is derived from an EMBL/GenBank/DDBJ whole genome shotgun (WGS) entry which is preliminary data.</text>
</comment>
<dbReference type="SUPFAM" id="SSF46785">
    <property type="entry name" value="Winged helix' DNA-binding domain"/>
    <property type="match status" value="1"/>
</dbReference>
<evidence type="ECO:0000256" key="3">
    <source>
        <dbReference type="ARBA" id="ARBA00023163"/>
    </source>
</evidence>
<protein>
    <submittedName>
        <fullName evidence="5">ArsR/SmtB family transcription factor</fullName>
    </submittedName>
</protein>
<dbReference type="InterPro" id="IPR036388">
    <property type="entry name" value="WH-like_DNA-bd_sf"/>
</dbReference>
<dbReference type="RefSeq" id="WP_159584325.1">
    <property type="nucleotide sequence ID" value="NZ_JBIPKE010000014.1"/>
</dbReference>
<dbReference type="PROSITE" id="PS50987">
    <property type="entry name" value="HTH_ARSR_2"/>
    <property type="match status" value="1"/>
</dbReference>
<dbReference type="Gene3D" id="1.10.10.10">
    <property type="entry name" value="Winged helix-like DNA-binding domain superfamily/Winged helix DNA-binding domain"/>
    <property type="match status" value="1"/>
</dbReference>
<dbReference type="InterPro" id="IPR051081">
    <property type="entry name" value="HTH_MetalResp_TranReg"/>
</dbReference>
<evidence type="ECO:0000259" key="4">
    <source>
        <dbReference type="PROSITE" id="PS50987"/>
    </source>
</evidence>
<keyword evidence="6" id="KW-1185">Reference proteome</keyword>
<dbReference type="InterPro" id="IPR001845">
    <property type="entry name" value="HTH_ArsR_DNA-bd_dom"/>
</dbReference>
<organism evidence="5 6">
    <name type="scientific">Marinoscillum luteum</name>
    <dbReference type="NCBI Taxonomy" id="861051"/>
    <lineage>
        <taxon>Bacteria</taxon>
        <taxon>Pseudomonadati</taxon>
        <taxon>Bacteroidota</taxon>
        <taxon>Cytophagia</taxon>
        <taxon>Cytophagales</taxon>
        <taxon>Reichenbachiellaceae</taxon>
        <taxon>Marinoscillum</taxon>
    </lineage>
</organism>